<sequence>MGLRDPFSSISHLLTAIWALYVTVLMLRQSHRNSMKRFSTFVYGLSMVCLYSASGLFHALPISQEAHPLAFRFFQRLDMSAIYILIAGTNTPIIVMLLRGFPLRASICIMWMLAFSAVLVLWILEKPPHYVIVIISLSMGWIGILPMVYYYRAVGSWAMNYVWVGGILYSLGATCELTEWPENMYIPFRFGSHEVFHVFSSAGSFAFYFFISRHVIPYSGPDHLEVPPEARSDSTSPV</sequence>
<feature type="transmembrane region" description="Helical" evidence="6">
    <location>
        <begin position="6"/>
        <end position="28"/>
    </location>
</feature>
<reference evidence="7" key="1">
    <citation type="submission" date="2021-05" db="EMBL/GenBank/DDBJ databases">
        <title>Complete genome sequence of the cellulolytic planctomycete Telmatocola sphagniphila SP2T and characterization of the first cellulase from planctomycetes.</title>
        <authorList>
            <person name="Rakitin A.L."/>
            <person name="Beletsky A.V."/>
            <person name="Naumoff D.G."/>
            <person name="Kulichevskaya I.S."/>
            <person name="Mardanov A.V."/>
            <person name="Ravin N.V."/>
            <person name="Dedysh S.N."/>
        </authorList>
    </citation>
    <scope>NUCLEOTIDE SEQUENCE</scope>
    <source>
        <strain evidence="7">SP2T</strain>
    </source>
</reference>
<proteinExistence type="predicted"/>
<dbReference type="Pfam" id="PF03006">
    <property type="entry name" value="HlyIII"/>
    <property type="match status" value="1"/>
</dbReference>
<feature type="transmembrane region" description="Helical" evidence="6">
    <location>
        <begin position="158"/>
        <end position="175"/>
    </location>
</feature>
<name>A0A8E6B5I2_9BACT</name>
<dbReference type="KEGG" id="tsph:KIH39_22150"/>
<dbReference type="GO" id="GO:0016020">
    <property type="term" value="C:membrane"/>
    <property type="evidence" value="ECO:0007669"/>
    <property type="project" value="UniProtKB-SubCell"/>
</dbReference>
<keyword evidence="5" id="KW-0862">Zinc</keyword>
<gene>
    <name evidence="7" type="ORF">KIH39_22150</name>
</gene>
<feature type="transmembrane region" description="Helical" evidence="6">
    <location>
        <begin position="130"/>
        <end position="151"/>
    </location>
</feature>
<protein>
    <submittedName>
        <fullName evidence="7">Hemolysin III family protein</fullName>
    </submittedName>
</protein>
<keyword evidence="3 6" id="KW-1133">Transmembrane helix</keyword>
<dbReference type="PANTHER" id="PTHR20855:SF3">
    <property type="entry name" value="LD03007P"/>
    <property type="match status" value="1"/>
</dbReference>
<evidence type="ECO:0000313" key="8">
    <source>
        <dbReference type="Proteomes" id="UP000676194"/>
    </source>
</evidence>
<feature type="binding site" evidence="5">
    <location>
        <position position="193"/>
    </location>
    <ligand>
        <name>Zn(2+)</name>
        <dbReference type="ChEBI" id="CHEBI:29105"/>
    </ligand>
</feature>
<feature type="transmembrane region" description="Helical" evidence="6">
    <location>
        <begin position="105"/>
        <end position="124"/>
    </location>
</feature>
<dbReference type="PANTHER" id="PTHR20855">
    <property type="entry name" value="ADIPOR/PROGESTIN RECEPTOR-RELATED"/>
    <property type="match status" value="1"/>
</dbReference>
<dbReference type="GO" id="GO:0046872">
    <property type="term" value="F:metal ion binding"/>
    <property type="evidence" value="ECO:0007669"/>
    <property type="project" value="UniProtKB-KW"/>
</dbReference>
<keyword evidence="4 6" id="KW-0472">Membrane</keyword>
<keyword evidence="5" id="KW-0479">Metal-binding</keyword>
<feature type="binding site" evidence="5">
    <location>
        <position position="197"/>
    </location>
    <ligand>
        <name>Zn(2+)</name>
        <dbReference type="ChEBI" id="CHEBI:29105"/>
    </ligand>
</feature>
<feature type="transmembrane region" description="Helical" evidence="6">
    <location>
        <begin position="40"/>
        <end position="60"/>
    </location>
</feature>
<keyword evidence="2 6" id="KW-0812">Transmembrane</keyword>
<keyword evidence="8" id="KW-1185">Reference proteome</keyword>
<dbReference type="AlphaFoldDB" id="A0A8E6B5I2"/>
<dbReference type="EMBL" id="CP074694">
    <property type="protein sequence ID" value="QVL31521.1"/>
    <property type="molecule type" value="Genomic_DNA"/>
</dbReference>
<evidence type="ECO:0000256" key="3">
    <source>
        <dbReference type="ARBA" id="ARBA00022989"/>
    </source>
</evidence>
<accession>A0A8E6B5I2</accession>
<feature type="binding site" evidence="5">
    <location>
        <position position="58"/>
    </location>
    <ligand>
        <name>Zn(2+)</name>
        <dbReference type="ChEBI" id="CHEBI:29105"/>
    </ligand>
</feature>
<dbReference type="Proteomes" id="UP000676194">
    <property type="component" value="Chromosome"/>
</dbReference>
<evidence type="ECO:0000256" key="6">
    <source>
        <dbReference type="SAM" id="Phobius"/>
    </source>
</evidence>
<feature type="transmembrane region" description="Helical" evidence="6">
    <location>
        <begin position="195"/>
        <end position="211"/>
    </location>
</feature>
<evidence type="ECO:0000256" key="1">
    <source>
        <dbReference type="ARBA" id="ARBA00004141"/>
    </source>
</evidence>
<evidence type="ECO:0000256" key="4">
    <source>
        <dbReference type="ARBA" id="ARBA00023136"/>
    </source>
</evidence>
<dbReference type="InterPro" id="IPR004254">
    <property type="entry name" value="AdipoR/HlyIII-related"/>
</dbReference>
<dbReference type="RefSeq" id="WP_213495484.1">
    <property type="nucleotide sequence ID" value="NZ_CP074694.1"/>
</dbReference>
<organism evidence="7 8">
    <name type="scientific">Telmatocola sphagniphila</name>
    <dbReference type="NCBI Taxonomy" id="1123043"/>
    <lineage>
        <taxon>Bacteria</taxon>
        <taxon>Pseudomonadati</taxon>
        <taxon>Planctomycetota</taxon>
        <taxon>Planctomycetia</taxon>
        <taxon>Gemmatales</taxon>
        <taxon>Gemmataceae</taxon>
    </lineage>
</organism>
<feature type="transmembrane region" description="Helical" evidence="6">
    <location>
        <begin position="80"/>
        <end position="98"/>
    </location>
</feature>
<evidence type="ECO:0000313" key="7">
    <source>
        <dbReference type="EMBL" id="QVL31521.1"/>
    </source>
</evidence>
<evidence type="ECO:0000256" key="2">
    <source>
        <dbReference type="ARBA" id="ARBA00022692"/>
    </source>
</evidence>
<evidence type="ECO:0000256" key="5">
    <source>
        <dbReference type="PIRSR" id="PIRSR604254-1"/>
    </source>
</evidence>
<comment type="subcellular location">
    <subcellularLocation>
        <location evidence="1">Membrane</location>
        <topology evidence="1">Multi-pass membrane protein</topology>
    </subcellularLocation>
</comment>